<accession>A0A6I2TT34</accession>
<keyword evidence="1" id="KW-0812">Transmembrane</keyword>
<dbReference type="AlphaFoldDB" id="A0A6I2TT34"/>
<dbReference type="RefSeq" id="WP_154480505.1">
    <property type="nucleotide sequence ID" value="NZ_VUNF01000004.1"/>
</dbReference>
<sequence length="100" mass="12098">MDERIHFRFSRRANLQEIITAQNEMPIPLKSILTIGCKRRKFPSKKERNRQLFPFKKENLFFLYPNLVFLTPICLLFSEILLNFVPKSKRCRLWQQNSIL</sequence>
<gene>
    <name evidence="2" type="ORF">FYJ72_04150</name>
</gene>
<proteinExistence type="predicted"/>
<reference evidence="2 3" key="1">
    <citation type="submission" date="2019-08" db="EMBL/GenBank/DDBJ databases">
        <title>In-depth cultivation of the pig gut microbiome towards novel bacterial diversity and tailored functional studies.</title>
        <authorList>
            <person name="Wylensek D."/>
            <person name="Hitch T.C.A."/>
            <person name="Clavel T."/>
        </authorList>
    </citation>
    <scope>NUCLEOTIDE SEQUENCE [LARGE SCALE GENOMIC DNA]</scope>
    <source>
        <strain evidence="2 3">LKV-178-WT-2C</strain>
    </source>
</reference>
<keyword evidence="1" id="KW-1133">Transmembrane helix</keyword>
<protein>
    <submittedName>
        <fullName evidence="2">Uncharacterized protein</fullName>
    </submittedName>
</protein>
<evidence type="ECO:0000256" key="1">
    <source>
        <dbReference type="SAM" id="Phobius"/>
    </source>
</evidence>
<name>A0A6I2TT34_9BACT</name>
<evidence type="ECO:0000313" key="3">
    <source>
        <dbReference type="Proteomes" id="UP000450161"/>
    </source>
</evidence>
<comment type="caution">
    <text evidence="2">The sequence shown here is derived from an EMBL/GenBank/DDBJ whole genome shotgun (WGS) entry which is preliminary data.</text>
</comment>
<organism evidence="2 3">
    <name type="scientific">Segatella copri</name>
    <dbReference type="NCBI Taxonomy" id="165179"/>
    <lineage>
        <taxon>Bacteria</taxon>
        <taxon>Pseudomonadati</taxon>
        <taxon>Bacteroidota</taxon>
        <taxon>Bacteroidia</taxon>
        <taxon>Bacteroidales</taxon>
        <taxon>Prevotellaceae</taxon>
        <taxon>Segatella</taxon>
    </lineage>
</organism>
<feature type="transmembrane region" description="Helical" evidence="1">
    <location>
        <begin position="62"/>
        <end position="85"/>
    </location>
</feature>
<evidence type="ECO:0000313" key="2">
    <source>
        <dbReference type="EMBL" id="MST76891.1"/>
    </source>
</evidence>
<dbReference type="Proteomes" id="UP000450161">
    <property type="component" value="Unassembled WGS sequence"/>
</dbReference>
<keyword evidence="1" id="KW-0472">Membrane</keyword>
<dbReference type="EMBL" id="VUNF01000004">
    <property type="protein sequence ID" value="MST76891.1"/>
    <property type="molecule type" value="Genomic_DNA"/>
</dbReference>